<feature type="domain" description="DAGKc" evidence="1">
    <location>
        <begin position="123"/>
        <end position="252"/>
    </location>
</feature>
<dbReference type="EMBL" id="CZDF01000188">
    <property type="protein sequence ID" value="CUR36013.1"/>
    <property type="molecule type" value="Genomic_DNA"/>
</dbReference>
<gene>
    <name evidence="2" type="ORF">PL921480123</name>
</gene>
<dbReference type="GO" id="GO:0019242">
    <property type="term" value="P:methylglyoxal biosynthetic process"/>
    <property type="evidence" value="ECO:0007669"/>
    <property type="project" value="InterPro"/>
</dbReference>
<dbReference type="Gene3D" id="3.40.50.1380">
    <property type="entry name" value="Methylglyoxal synthase-like domain"/>
    <property type="match status" value="1"/>
</dbReference>
<dbReference type="GO" id="GO:0005524">
    <property type="term" value="F:ATP binding"/>
    <property type="evidence" value="ECO:0007669"/>
    <property type="project" value="InterPro"/>
</dbReference>
<accession>A0A1J1LTU7</accession>
<dbReference type="PANTHER" id="PTHR30492:SF0">
    <property type="entry name" value="METHYLGLYOXAL SYNTHASE"/>
    <property type="match status" value="1"/>
</dbReference>
<dbReference type="InterPro" id="IPR036914">
    <property type="entry name" value="MGS-like_dom_sf"/>
</dbReference>
<dbReference type="RefSeq" id="WP_083579849.1">
    <property type="nucleotide sequence ID" value="NZ_LN889764.1"/>
</dbReference>
<dbReference type="NCBIfam" id="NF002033">
    <property type="entry name" value="PRK00861.1"/>
    <property type="match status" value="1"/>
</dbReference>
<dbReference type="GO" id="GO:0005829">
    <property type="term" value="C:cytosol"/>
    <property type="evidence" value="ECO:0007669"/>
    <property type="project" value="TreeGrafter"/>
</dbReference>
<dbReference type="Proteomes" id="UP000184315">
    <property type="component" value="Unassembled WGS sequence"/>
</dbReference>
<name>A0A1J1LTU7_9CYAN</name>
<evidence type="ECO:0000313" key="3">
    <source>
        <dbReference type="Proteomes" id="UP000184315"/>
    </source>
</evidence>
<dbReference type="InterPro" id="IPR004363">
    <property type="entry name" value="Methylgl_synth"/>
</dbReference>
<dbReference type="PROSITE" id="PS50146">
    <property type="entry name" value="DAGK"/>
    <property type="match status" value="1"/>
</dbReference>
<dbReference type="SMART" id="SM00046">
    <property type="entry name" value="DAGKc"/>
    <property type="match status" value="1"/>
</dbReference>
<dbReference type="Gene3D" id="2.60.200.40">
    <property type="match status" value="1"/>
</dbReference>
<dbReference type="InterPro" id="IPR045540">
    <property type="entry name" value="YegS/DAGK_C"/>
</dbReference>
<dbReference type="InterPro" id="IPR001206">
    <property type="entry name" value="Diacylglycerol_kinase_cat_dom"/>
</dbReference>
<dbReference type="PANTHER" id="PTHR30492">
    <property type="entry name" value="METHYLGLYOXAL SYNTHASE"/>
    <property type="match status" value="1"/>
</dbReference>
<dbReference type="InterPro" id="IPR017438">
    <property type="entry name" value="ATP-NAD_kinase_N"/>
</dbReference>
<dbReference type="SUPFAM" id="SSF52335">
    <property type="entry name" value="Methylglyoxal synthase-like"/>
    <property type="match status" value="1"/>
</dbReference>
<dbReference type="OrthoDB" id="142078at2"/>
<sequence>MTAIIALLADETQQEKLVNFITQHENVLSHYRLMGLDNLAGALKQRTWLRIETMLSLRQGGDMVIASKIIAGEEIAAVIYLVEPTQTTFSELPLLTLLRVCNIYNIPIASNIGTAEAIIVQLRRTRSAYLIFNPVSGVGNANQDLLLIRQLLEPYFHLKVHLTTPETDPTELAKEAVEQNVDLVIASGGDGTVSAVAGAVINTNIPLGIIPRGTANAFSVALGIPTNIQGACEVIIAGLIRTIDVANCNGLPMILLAGIGFEAETVSKADRETKKRWGPLAYIMAGWQQLNEQTDFETEIEINGEINQCEAAAITVANVAPATSVLAQGLGQVIPDDGLLEVLMYTSPVDKMQALAGMVRLLGAGLLKTEIQRDNMIAFRTQRLKISTNPPQKVVLDGEIIGTTPIEVECVPKGLKIMTPAISAVPNVEEVATLNVNEVEVNEIENSLVEILPLEKPGL</sequence>
<dbReference type="Pfam" id="PF00781">
    <property type="entry name" value="DAGK_cat"/>
    <property type="match status" value="1"/>
</dbReference>
<dbReference type="SUPFAM" id="SSF111331">
    <property type="entry name" value="NAD kinase/diacylglycerol kinase-like"/>
    <property type="match status" value="1"/>
</dbReference>
<dbReference type="GO" id="GO:0008929">
    <property type="term" value="F:methylglyoxal synthase activity"/>
    <property type="evidence" value="ECO:0007669"/>
    <property type="project" value="InterPro"/>
</dbReference>
<dbReference type="GO" id="GO:0016301">
    <property type="term" value="F:kinase activity"/>
    <property type="evidence" value="ECO:0007669"/>
    <property type="project" value="InterPro"/>
</dbReference>
<protein>
    <recommendedName>
        <fullName evidence="1">DAGKc domain-containing protein</fullName>
    </recommendedName>
</protein>
<dbReference type="AlphaFoldDB" id="A0A1J1LTU7"/>
<reference evidence="3" key="1">
    <citation type="submission" date="2015-10" db="EMBL/GenBank/DDBJ databases">
        <authorList>
            <person name="Regsiter A."/>
            <person name="william w."/>
        </authorList>
    </citation>
    <scope>NUCLEOTIDE SEQUENCE [LARGE SCALE GENOMIC DNA]</scope>
</reference>
<dbReference type="GO" id="GO:0008654">
    <property type="term" value="P:phospholipid biosynthetic process"/>
    <property type="evidence" value="ECO:0007669"/>
    <property type="project" value="InterPro"/>
</dbReference>
<dbReference type="InterPro" id="IPR005218">
    <property type="entry name" value="Diacylglycerol/lipid_kinase"/>
</dbReference>
<dbReference type="InterPro" id="IPR016064">
    <property type="entry name" value="NAD/diacylglycerol_kinase_sf"/>
</dbReference>
<proteinExistence type="predicted"/>
<dbReference type="NCBIfam" id="TIGR00147">
    <property type="entry name" value="YegS/Rv2252/BmrU family lipid kinase"/>
    <property type="match status" value="1"/>
</dbReference>
<evidence type="ECO:0000259" key="1">
    <source>
        <dbReference type="PROSITE" id="PS50146"/>
    </source>
</evidence>
<evidence type="ECO:0000313" key="2">
    <source>
        <dbReference type="EMBL" id="CUR36013.1"/>
    </source>
</evidence>
<dbReference type="Gene3D" id="3.40.50.10330">
    <property type="entry name" value="Probable inorganic polyphosphate/atp-NAD kinase, domain 1"/>
    <property type="match status" value="1"/>
</dbReference>
<dbReference type="Pfam" id="PF19279">
    <property type="entry name" value="YegS_C"/>
    <property type="match status" value="1"/>
</dbReference>
<dbReference type="STRING" id="671072.PL921480123"/>
<organism evidence="2 3">
    <name type="scientific">Planktothrix tepida PCC 9214</name>
    <dbReference type="NCBI Taxonomy" id="671072"/>
    <lineage>
        <taxon>Bacteria</taxon>
        <taxon>Bacillati</taxon>
        <taxon>Cyanobacteriota</taxon>
        <taxon>Cyanophyceae</taxon>
        <taxon>Oscillatoriophycideae</taxon>
        <taxon>Oscillatoriales</taxon>
        <taxon>Microcoleaceae</taxon>
        <taxon>Planktothrix</taxon>
    </lineage>
</organism>
<keyword evidence="3" id="KW-1185">Reference proteome</keyword>